<dbReference type="SUPFAM" id="SSF55811">
    <property type="entry name" value="Nudix"/>
    <property type="match status" value="1"/>
</dbReference>
<dbReference type="PROSITE" id="PS51462">
    <property type="entry name" value="NUDIX"/>
    <property type="match status" value="1"/>
</dbReference>
<dbReference type="Pfam" id="PF00293">
    <property type="entry name" value="NUDIX"/>
    <property type="match status" value="1"/>
</dbReference>
<dbReference type="CDD" id="cd04692">
    <property type="entry name" value="NUDIX_Hydrolase"/>
    <property type="match status" value="1"/>
</dbReference>
<dbReference type="InterPro" id="IPR015797">
    <property type="entry name" value="NUDIX_hydrolase-like_dom_sf"/>
</dbReference>
<evidence type="ECO:0000313" key="4">
    <source>
        <dbReference type="Proteomes" id="UP000006860"/>
    </source>
</evidence>
<organism evidence="3 4">
    <name type="scientific">Rubinisphaera brasiliensis (strain ATCC 49424 / DSM 5305 / JCM 21570 / IAM 15109 / NBRC 103401 / IFAM 1448)</name>
    <name type="common">Planctomyces brasiliensis</name>
    <dbReference type="NCBI Taxonomy" id="756272"/>
    <lineage>
        <taxon>Bacteria</taxon>
        <taxon>Pseudomonadati</taxon>
        <taxon>Planctomycetota</taxon>
        <taxon>Planctomycetia</taxon>
        <taxon>Planctomycetales</taxon>
        <taxon>Planctomycetaceae</taxon>
        <taxon>Rubinisphaera</taxon>
    </lineage>
</organism>
<evidence type="ECO:0000313" key="3">
    <source>
        <dbReference type="EMBL" id="ADY62363.1"/>
    </source>
</evidence>
<dbReference type="HOGENOM" id="CLU_060552_3_1_0"/>
<keyword evidence="4" id="KW-1185">Reference proteome</keyword>
<reference evidence="4" key="1">
    <citation type="submission" date="2011-02" db="EMBL/GenBank/DDBJ databases">
        <title>The complete genome of Planctomyces brasiliensis DSM 5305.</title>
        <authorList>
            <person name="Lucas S."/>
            <person name="Copeland A."/>
            <person name="Lapidus A."/>
            <person name="Bruce D."/>
            <person name="Goodwin L."/>
            <person name="Pitluck S."/>
            <person name="Kyrpides N."/>
            <person name="Mavromatis K."/>
            <person name="Pagani I."/>
            <person name="Ivanova N."/>
            <person name="Ovchinnikova G."/>
            <person name="Lu M."/>
            <person name="Detter J.C."/>
            <person name="Han C."/>
            <person name="Land M."/>
            <person name="Hauser L."/>
            <person name="Markowitz V."/>
            <person name="Cheng J.-F."/>
            <person name="Hugenholtz P."/>
            <person name="Woyke T."/>
            <person name="Wu D."/>
            <person name="Tindall B."/>
            <person name="Pomrenke H.G."/>
            <person name="Brambilla E."/>
            <person name="Klenk H.-P."/>
            <person name="Eisen J.A."/>
        </authorList>
    </citation>
    <scope>NUCLEOTIDE SEQUENCE [LARGE SCALE GENOMIC DNA]</scope>
    <source>
        <strain evidence="4">ATCC 49424 / DSM 5305 / JCM 21570 / NBRC 103401 / IFAM 1448</strain>
    </source>
</reference>
<dbReference type="EMBL" id="CP002546">
    <property type="protein sequence ID" value="ADY62363.1"/>
    <property type="molecule type" value="Genomic_DNA"/>
</dbReference>
<proteinExistence type="predicted"/>
<dbReference type="OrthoDB" id="9786032at2"/>
<dbReference type="AlphaFoldDB" id="F0SRB2"/>
<keyword evidence="1 3" id="KW-0378">Hydrolase</keyword>
<dbReference type="eggNOG" id="COG1443">
    <property type="taxonomic scope" value="Bacteria"/>
</dbReference>
<sequence>MSSAEPEEWFDVVDEQDNVLRSAPRSEVHGQGLLHRASHIWVFNSSNELLIHLRAAGKEEEPLKWTSSAAGHLAAGESYASAAERELQEELGLQAELTYLTKLPSGPEIGYEHTALFSCVCDDPPSPDPREIAEWKFAPLDTVREMLEAEPQRFTNPFRLLFFWYLQQNLNTEKR</sequence>
<evidence type="ECO:0000256" key="1">
    <source>
        <dbReference type="ARBA" id="ARBA00022801"/>
    </source>
</evidence>
<dbReference type="STRING" id="756272.Plabr_4792"/>
<dbReference type="Proteomes" id="UP000006860">
    <property type="component" value="Chromosome"/>
</dbReference>
<accession>F0SRB2</accession>
<dbReference type="PROSITE" id="PS00893">
    <property type="entry name" value="NUDIX_BOX"/>
    <property type="match status" value="1"/>
</dbReference>
<dbReference type="PANTHER" id="PTHR10885:SF0">
    <property type="entry name" value="ISOPENTENYL-DIPHOSPHATE DELTA-ISOMERASE"/>
    <property type="match status" value="1"/>
</dbReference>
<dbReference type="GO" id="GO:0016787">
    <property type="term" value="F:hydrolase activity"/>
    <property type="evidence" value="ECO:0007669"/>
    <property type="project" value="UniProtKB-KW"/>
</dbReference>
<protein>
    <submittedName>
        <fullName evidence="3">NUDIX hydrolase</fullName>
    </submittedName>
</protein>
<dbReference type="RefSeq" id="WP_013631067.1">
    <property type="nucleotide sequence ID" value="NC_015174.1"/>
</dbReference>
<feature type="domain" description="Nudix hydrolase" evidence="2">
    <location>
        <begin position="33"/>
        <end position="160"/>
    </location>
</feature>
<dbReference type="Gene3D" id="3.90.79.10">
    <property type="entry name" value="Nucleoside Triphosphate Pyrophosphohydrolase"/>
    <property type="match status" value="1"/>
</dbReference>
<dbReference type="InterPro" id="IPR000086">
    <property type="entry name" value="NUDIX_hydrolase_dom"/>
</dbReference>
<dbReference type="PANTHER" id="PTHR10885">
    <property type="entry name" value="ISOPENTENYL-DIPHOSPHATE DELTA-ISOMERASE"/>
    <property type="match status" value="1"/>
</dbReference>
<gene>
    <name evidence="3" type="ordered locus">Plabr_4792</name>
</gene>
<dbReference type="InterPro" id="IPR020084">
    <property type="entry name" value="NUDIX_hydrolase_CS"/>
</dbReference>
<evidence type="ECO:0000259" key="2">
    <source>
        <dbReference type="PROSITE" id="PS51462"/>
    </source>
</evidence>
<name>F0SRB2_RUBBR</name>
<dbReference type="KEGG" id="pbs:Plabr_4792"/>